<feature type="compositionally biased region" description="Basic residues" evidence="1">
    <location>
        <begin position="236"/>
        <end position="254"/>
    </location>
</feature>
<reference evidence="3" key="1">
    <citation type="submission" date="2025-08" db="UniProtKB">
        <authorList>
            <consortium name="RefSeq"/>
        </authorList>
    </citation>
    <scope>IDENTIFICATION</scope>
</reference>
<feature type="compositionally biased region" description="Low complexity" evidence="1">
    <location>
        <begin position="287"/>
        <end position="312"/>
    </location>
</feature>
<feature type="compositionally biased region" description="Low complexity" evidence="1">
    <location>
        <begin position="256"/>
        <end position="272"/>
    </location>
</feature>
<sequence>MQVSPSNLLILTPRGGFVLGLVAFNSKLECRWFSSVAARGPYFCETLRRSLSGTWGCHQPWALYPFCRTSDLKPQSPVSSNDLPRPRLRNPMTVQMWVPPSLAGKNGSNSSSRGGSLSPRGERGSHWRRPLPPAVNPAARPRPTGRAWQDAGPRGLSGRLQDGRALGVRTGWWPRASFTATAADRSRWSGRRLRGLYTRGGRPPWRPWKTRRKPSSPTSLSSSRCRRLGPLSRNSRLSRHRSRRRFSRYRRRCRLTPSAGTAASTATAARPAPSAGTAAAAASAPSAGTSTAASSAPSAGTATSTATAARPAVGQEPLHRRKVKMHVHNFKKVTSIYDVIRTT</sequence>
<feature type="compositionally biased region" description="Low complexity" evidence="1">
    <location>
        <begin position="215"/>
        <end position="235"/>
    </location>
</feature>
<evidence type="ECO:0000256" key="1">
    <source>
        <dbReference type="SAM" id="MobiDB-lite"/>
    </source>
</evidence>
<protein>
    <submittedName>
        <fullName evidence="3">Uncharacterized protein</fullName>
    </submittedName>
</protein>
<gene>
    <name evidence="3" type="primary">LOC140693654</name>
</gene>
<evidence type="ECO:0000313" key="3">
    <source>
        <dbReference type="RefSeq" id="XP_072813472.1"/>
    </source>
</evidence>
<dbReference type="GeneID" id="140693654"/>
<feature type="region of interest" description="Disordered" evidence="1">
    <location>
        <begin position="195"/>
        <end position="272"/>
    </location>
</feature>
<feature type="compositionally biased region" description="Low complexity" evidence="1">
    <location>
        <begin position="107"/>
        <end position="119"/>
    </location>
</feature>
<feature type="region of interest" description="Disordered" evidence="1">
    <location>
        <begin position="287"/>
        <end position="326"/>
    </location>
</feature>
<organism evidence="2 3">
    <name type="scientific">Vicugna pacos</name>
    <name type="common">Alpaca</name>
    <name type="synonym">Lama pacos</name>
    <dbReference type="NCBI Taxonomy" id="30538"/>
    <lineage>
        <taxon>Eukaryota</taxon>
        <taxon>Metazoa</taxon>
        <taxon>Chordata</taxon>
        <taxon>Craniata</taxon>
        <taxon>Vertebrata</taxon>
        <taxon>Euteleostomi</taxon>
        <taxon>Mammalia</taxon>
        <taxon>Eutheria</taxon>
        <taxon>Laurasiatheria</taxon>
        <taxon>Artiodactyla</taxon>
        <taxon>Tylopoda</taxon>
        <taxon>Camelidae</taxon>
        <taxon>Vicugna</taxon>
    </lineage>
</organism>
<proteinExistence type="predicted"/>
<feature type="region of interest" description="Disordered" evidence="1">
    <location>
        <begin position="98"/>
        <end position="162"/>
    </location>
</feature>
<dbReference type="RefSeq" id="XP_072813472.1">
    <property type="nucleotide sequence ID" value="XM_072957371.1"/>
</dbReference>
<accession>A0ABM5CXT9</accession>
<name>A0ABM5CXT9_VICPA</name>
<dbReference type="Proteomes" id="UP001652581">
    <property type="component" value="Unplaced"/>
</dbReference>
<keyword evidence="2" id="KW-1185">Reference proteome</keyword>
<evidence type="ECO:0000313" key="2">
    <source>
        <dbReference type="Proteomes" id="UP001652581"/>
    </source>
</evidence>